<dbReference type="InterPro" id="IPR051782">
    <property type="entry name" value="ABC_Transporter_VariousFunc"/>
</dbReference>
<feature type="domain" description="ABC transporter" evidence="5">
    <location>
        <begin position="2"/>
        <end position="220"/>
    </location>
</feature>
<dbReference type="InterPro" id="IPR003439">
    <property type="entry name" value="ABC_transporter-like_ATP-bd"/>
</dbReference>
<protein>
    <submittedName>
        <fullName evidence="6">Heme exporter protein A</fullName>
    </submittedName>
</protein>
<dbReference type="RefSeq" id="WP_183722074.1">
    <property type="nucleotide sequence ID" value="NZ_JACHGO010000010.1"/>
</dbReference>
<evidence type="ECO:0000256" key="3">
    <source>
        <dbReference type="ARBA" id="ARBA00022840"/>
    </source>
</evidence>
<dbReference type="EMBL" id="JACHGO010000010">
    <property type="protein sequence ID" value="MBB5144648.1"/>
    <property type="molecule type" value="Genomic_DNA"/>
</dbReference>
<dbReference type="PROSITE" id="PS50893">
    <property type="entry name" value="ABC_TRANSPORTER_2"/>
    <property type="match status" value="1"/>
</dbReference>
<keyword evidence="1" id="KW-0813">Transport</keyword>
<evidence type="ECO:0000256" key="1">
    <source>
        <dbReference type="ARBA" id="ARBA00022448"/>
    </source>
</evidence>
<evidence type="ECO:0000256" key="4">
    <source>
        <dbReference type="SAM" id="MobiDB-lite"/>
    </source>
</evidence>
<keyword evidence="3" id="KW-0067">ATP-binding</keyword>
<accession>A0A7W8FG60</accession>
<dbReference type="Pfam" id="PF00005">
    <property type="entry name" value="ABC_tran"/>
    <property type="match status" value="1"/>
</dbReference>
<evidence type="ECO:0000256" key="2">
    <source>
        <dbReference type="ARBA" id="ARBA00022741"/>
    </source>
</evidence>
<dbReference type="GO" id="GO:0016887">
    <property type="term" value="F:ATP hydrolysis activity"/>
    <property type="evidence" value="ECO:0007669"/>
    <property type="project" value="InterPro"/>
</dbReference>
<dbReference type="SMART" id="SM00382">
    <property type="entry name" value="AAA"/>
    <property type="match status" value="1"/>
</dbReference>
<dbReference type="InterPro" id="IPR027417">
    <property type="entry name" value="P-loop_NTPase"/>
</dbReference>
<proteinExistence type="predicted"/>
<gene>
    <name evidence="6" type="ORF">HNQ38_002766</name>
</gene>
<feature type="region of interest" description="Disordered" evidence="4">
    <location>
        <begin position="225"/>
        <end position="267"/>
    </location>
</feature>
<dbReference type="SUPFAM" id="SSF52540">
    <property type="entry name" value="P-loop containing nucleoside triphosphate hydrolases"/>
    <property type="match status" value="1"/>
</dbReference>
<reference evidence="6 7" key="1">
    <citation type="submission" date="2020-08" db="EMBL/GenBank/DDBJ databases">
        <title>Genomic Encyclopedia of Type Strains, Phase IV (KMG-IV): sequencing the most valuable type-strain genomes for metagenomic binning, comparative biology and taxonomic classification.</title>
        <authorList>
            <person name="Goeker M."/>
        </authorList>
    </citation>
    <scope>NUCLEOTIDE SEQUENCE [LARGE SCALE GENOMIC DNA]</scope>
    <source>
        <strain evidence="6 7">DSM 11275</strain>
    </source>
</reference>
<dbReference type="Proteomes" id="UP000539075">
    <property type="component" value="Unassembled WGS sequence"/>
</dbReference>
<dbReference type="GO" id="GO:0005524">
    <property type="term" value="F:ATP binding"/>
    <property type="evidence" value="ECO:0007669"/>
    <property type="project" value="UniProtKB-KW"/>
</dbReference>
<dbReference type="InterPro" id="IPR003593">
    <property type="entry name" value="AAA+_ATPase"/>
</dbReference>
<feature type="compositionally biased region" description="Polar residues" evidence="4">
    <location>
        <begin position="247"/>
        <end position="257"/>
    </location>
</feature>
<dbReference type="Gene3D" id="3.40.50.300">
    <property type="entry name" value="P-loop containing nucleotide triphosphate hydrolases"/>
    <property type="match status" value="1"/>
</dbReference>
<dbReference type="PANTHER" id="PTHR42939:SF1">
    <property type="entry name" value="ABC TRANSPORTER ATP-BINDING PROTEIN ALBC-RELATED"/>
    <property type="match status" value="1"/>
</dbReference>
<dbReference type="AlphaFoldDB" id="A0A7W8FG60"/>
<name>A0A7W8FG60_9BACT</name>
<keyword evidence="2" id="KW-0547">Nucleotide-binding</keyword>
<dbReference type="PANTHER" id="PTHR42939">
    <property type="entry name" value="ABC TRANSPORTER ATP-BINDING PROTEIN ALBC-RELATED"/>
    <property type="match status" value="1"/>
</dbReference>
<evidence type="ECO:0000313" key="6">
    <source>
        <dbReference type="EMBL" id="MBB5144648.1"/>
    </source>
</evidence>
<evidence type="ECO:0000313" key="7">
    <source>
        <dbReference type="Proteomes" id="UP000539075"/>
    </source>
</evidence>
<sequence length="267" mass="27627">MLELVRVAKTYGVKVIFKDVSCAFAPASVTMLVGGNGAGKSTLMRIMAGLSRPSAGESRLAENARVGYLGHSTFLYPGLTALENLNFWRSACGLAYSSQGLMAALERVGLEAHAHERAGVFSRGMAQRLNLARVLMQAPNLLLLDEPGTGLDASSLALLRREVLDARARDACVILISHDLAGDAPLADRLLALEGRKLAYDGSPSGYLPGTAVVSNVTAASNAEAETSDAVAGSTSGAPQGPENNDGCIQNSGQNGEAPQGGPQCCA</sequence>
<organism evidence="6 7">
    <name type="scientific">Desulfovibrio intestinalis</name>
    <dbReference type="NCBI Taxonomy" id="58621"/>
    <lineage>
        <taxon>Bacteria</taxon>
        <taxon>Pseudomonadati</taxon>
        <taxon>Thermodesulfobacteriota</taxon>
        <taxon>Desulfovibrionia</taxon>
        <taxon>Desulfovibrionales</taxon>
        <taxon>Desulfovibrionaceae</taxon>
        <taxon>Desulfovibrio</taxon>
    </lineage>
</organism>
<keyword evidence="7" id="KW-1185">Reference proteome</keyword>
<evidence type="ECO:0000259" key="5">
    <source>
        <dbReference type="PROSITE" id="PS50893"/>
    </source>
</evidence>
<comment type="caution">
    <text evidence="6">The sequence shown here is derived from an EMBL/GenBank/DDBJ whole genome shotgun (WGS) entry which is preliminary data.</text>
</comment>